<evidence type="ECO:0000259" key="6">
    <source>
        <dbReference type="PROSITE" id="PS51918"/>
    </source>
</evidence>
<dbReference type="PANTHER" id="PTHR43409:SF7">
    <property type="entry name" value="BLL1977 PROTEIN"/>
    <property type="match status" value="1"/>
</dbReference>
<feature type="domain" description="Radical SAM core" evidence="6">
    <location>
        <begin position="311"/>
        <end position="530"/>
    </location>
</feature>
<evidence type="ECO:0000256" key="4">
    <source>
        <dbReference type="ARBA" id="ARBA00023004"/>
    </source>
</evidence>
<dbReference type="SFLD" id="SFLDS00029">
    <property type="entry name" value="Radical_SAM"/>
    <property type="match status" value="1"/>
</dbReference>
<keyword evidence="5" id="KW-0411">Iron-sulfur</keyword>
<gene>
    <name evidence="7" type="ORF">METZ01_LOCUS82752</name>
</gene>
<keyword evidence="4" id="KW-0408">Iron</keyword>
<evidence type="ECO:0000256" key="2">
    <source>
        <dbReference type="ARBA" id="ARBA00022691"/>
    </source>
</evidence>
<dbReference type="InterPro" id="IPR006638">
    <property type="entry name" value="Elp3/MiaA/NifB-like_rSAM"/>
</dbReference>
<dbReference type="EMBL" id="UINC01006830">
    <property type="protein sequence ID" value="SVA29898.1"/>
    <property type="molecule type" value="Genomic_DNA"/>
</dbReference>
<keyword evidence="3" id="KW-0479">Metal-binding</keyword>
<dbReference type="GO" id="GO:0046872">
    <property type="term" value="F:metal ion binding"/>
    <property type="evidence" value="ECO:0007669"/>
    <property type="project" value="UniProtKB-KW"/>
</dbReference>
<dbReference type="PANTHER" id="PTHR43409">
    <property type="entry name" value="ANAEROBIC MAGNESIUM-PROTOPORPHYRIN IX MONOMETHYL ESTER CYCLASE-RELATED"/>
    <property type="match status" value="1"/>
</dbReference>
<dbReference type="Pfam" id="PF04055">
    <property type="entry name" value="Radical_SAM"/>
    <property type="match status" value="1"/>
</dbReference>
<proteinExistence type="predicted"/>
<name>A0A381UQI3_9ZZZZ</name>
<evidence type="ECO:0000313" key="7">
    <source>
        <dbReference type="EMBL" id="SVA29898.1"/>
    </source>
</evidence>
<keyword evidence="2" id="KW-0949">S-adenosyl-L-methionine</keyword>
<dbReference type="Gene3D" id="3.80.30.20">
    <property type="entry name" value="tm_1862 like domain"/>
    <property type="match status" value="1"/>
</dbReference>
<dbReference type="SUPFAM" id="SSF102114">
    <property type="entry name" value="Radical SAM enzymes"/>
    <property type="match status" value="1"/>
</dbReference>
<dbReference type="GO" id="GO:0003824">
    <property type="term" value="F:catalytic activity"/>
    <property type="evidence" value="ECO:0007669"/>
    <property type="project" value="InterPro"/>
</dbReference>
<dbReference type="InterPro" id="IPR058240">
    <property type="entry name" value="rSAM_sf"/>
</dbReference>
<dbReference type="InterPro" id="IPR007197">
    <property type="entry name" value="rSAM"/>
</dbReference>
<evidence type="ECO:0000256" key="5">
    <source>
        <dbReference type="ARBA" id="ARBA00023014"/>
    </source>
</evidence>
<accession>A0A381UQI3</accession>
<evidence type="ECO:0000256" key="1">
    <source>
        <dbReference type="ARBA" id="ARBA00001966"/>
    </source>
</evidence>
<dbReference type="AlphaFoldDB" id="A0A381UQI3"/>
<dbReference type="SMART" id="SM00729">
    <property type="entry name" value="Elp3"/>
    <property type="match status" value="1"/>
</dbReference>
<reference evidence="7" key="1">
    <citation type="submission" date="2018-05" db="EMBL/GenBank/DDBJ databases">
        <authorList>
            <person name="Lanie J.A."/>
            <person name="Ng W.-L."/>
            <person name="Kazmierczak K.M."/>
            <person name="Andrzejewski T.M."/>
            <person name="Davidsen T.M."/>
            <person name="Wayne K.J."/>
            <person name="Tettelin H."/>
            <person name="Glass J.I."/>
            <person name="Rusch D."/>
            <person name="Podicherti R."/>
            <person name="Tsui H.-C.T."/>
            <person name="Winkler M.E."/>
        </authorList>
    </citation>
    <scope>NUCLEOTIDE SEQUENCE</scope>
</reference>
<dbReference type="GO" id="GO:0051536">
    <property type="term" value="F:iron-sulfur cluster binding"/>
    <property type="evidence" value="ECO:0007669"/>
    <property type="project" value="UniProtKB-KW"/>
</dbReference>
<dbReference type="PROSITE" id="PS51918">
    <property type="entry name" value="RADICAL_SAM"/>
    <property type="match status" value="1"/>
</dbReference>
<protein>
    <recommendedName>
        <fullName evidence="6">Radical SAM core domain-containing protein</fullName>
    </recommendedName>
</protein>
<dbReference type="Gene3D" id="3.40.50.280">
    <property type="entry name" value="Cobalamin-binding domain"/>
    <property type="match status" value="1"/>
</dbReference>
<dbReference type="InterPro" id="IPR051198">
    <property type="entry name" value="BchE-like"/>
</dbReference>
<dbReference type="InterPro" id="IPR023404">
    <property type="entry name" value="rSAM_horseshoe"/>
</dbReference>
<comment type="cofactor">
    <cofactor evidence="1">
        <name>[4Fe-4S] cluster</name>
        <dbReference type="ChEBI" id="CHEBI:49883"/>
    </cofactor>
</comment>
<organism evidence="7">
    <name type="scientific">marine metagenome</name>
    <dbReference type="NCBI Taxonomy" id="408172"/>
    <lineage>
        <taxon>unclassified sequences</taxon>
        <taxon>metagenomes</taxon>
        <taxon>ecological metagenomes</taxon>
    </lineage>
</organism>
<evidence type="ECO:0000256" key="3">
    <source>
        <dbReference type="ARBA" id="ARBA00022723"/>
    </source>
</evidence>
<dbReference type="SFLD" id="SFLDG01082">
    <property type="entry name" value="B12-binding_domain_containing"/>
    <property type="match status" value="1"/>
</dbReference>
<sequence>MKTLLIFPAQWYPTQPYLSTPYLTAFLQNKGWEVSQRDFNIESYDHFLSAPLLRHAEGLMRKQQQALKAQNSLSIKEKSHLDVLSTGLKFSDRIIDGVGEAKSVMRTPERFFDFEAYQQADMVIKSALKLVSDAYAPAIFSLSTFESGTRAEESTRKAHETTRDIATNPFINLYEKNLLSTESWQEYDVVGISIIGISQIIPGLTLARMLKEKYPYLHITLGGPIFSVNAGQLIGHPEFFDDFCHSVVTFEGEEPMHRLLSTLKAGDSLYTVPNLLHLDGRKVVQNKERVELRFEELPNPVFDGLPMDKYLSPYPIIPVLQSRGCYWGKCTFCTHSFVYGHRYGKQKTQAMVDELENLMKKYNTKYFTFSDEAVSPHSLNDVSEEMIARGVEIRSLALLKFEKVMDEDLFAKMKKAGFIFLMFGLESANDRILALIDKGTTKEVERDVLMKSHKAGIWNHSFLFFGFPTETRPEAQETIDFLRNNLQSIHSFGPGVFLLNRDSSCYQYPEKFSIEKIIEEPDRNIAMNLDFVAKEGMTRKEAVEMNDICIRMAEEYFQSLKVWGTLPREHFLLYIDKFGKEALNGKQPPAEEEDKVLCRA</sequence>